<gene>
    <name evidence="2" type="ORF">G2W53_024439</name>
</gene>
<organism evidence="2 3">
    <name type="scientific">Senna tora</name>
    <dbReference type="NCBI Taxonomy" id="362788"/>
    <lineage>
        <taxon>Eukaryota</taxon>
        <taxon>Viridiplantae</taxon>
        <taxon>Streptophyta</taxon>
        <taxon>Embryophyta</taxon>
        <taxon>Tracheophyta</taxon>
        <taxon>Spermatophyta</taxon>
        <taxon>Magnoliopsida</taxon>
        <taxon>eudicotyledons</taxon>
        <taxon>Gunneridae</taxon>
        <taxon>Pentapetalae</taxon>
        <taxon>rosids</taxon>
        <taxon>fabids</taxon>
        <taxon>Fabales</taxon>
        <taxon>Fabaceae</taxon>
        <taxon>Caesalpinioideae</taxon>
        <taxon>Cassia clade</taxon>
        <taxon>Senna</taxon>
    </lineage>
</organism>
<feature type="compositionally biased region" description="Basic and acidic residues" evidence="1">
    <location>
        <begin position="231"/>
        <end position="243"/>
    </location>
</feature>
<dbReference type="Proteomes" id="UP000634136">
    <property type="component" value="Unassembled WGS sequence"/>
</dbReference>
<proteinExistence type="predicted"/>
<keyword evidence="3" id="KW-1185">Reference proteome</keyword>
<dbReference type="PANTHER" id="PTHR35119:SF1">
    <property type="entry name" value="PROTEIN POLYCHOME"/>
    <property type="match status" value="1"/>
</dbReference>
<sequence>MPEPRDRLSRPVDIAALFARRRANIIGILDDGLESALFGSFSRRDTTTSRITGRTNRFGTRGGRVIARRGRGRGRNLYGSLAVGVENTPPGTARRGRGRSARSALPSWYPRAPLRDITAITRAIERRRARLGENEGQQTESPNPEDQLLPNPSVSDSSAQDEHATSVSSSTPAVGVKLQARAAGKVPRILLDFTSKTEGEPESLTPQKKLLNSIDTVGKVVREEIQKFKRTPDAKKAEREKRVRTLMSMR</sequence>
<dbReference type="GO" id="GO:0051783">
    <property type="term" value="P:regulation of nuclear division"/>
    <property type="evidence" value="ECO:0007669"/>
    <property type="project" value="InterPro"/>
</dbReference>
<evidence type="ECO:0000313" key="2">
    <source>
        <dbReference type="EMBL" id="KAF7818984.1"/>
    </source>
</evidence>
<dbReference type="EMBL" id="JAAIUW010000008">
    <property type="protein sequence ID" value="KAF7818984.1"/>
    <property type="molecule type" value="Genomic_DNA"/>
</dbReference>
<dbReference type="OrthoDB" id="1916775at2759"/>
<feature type="region of interest" description="Disordered" evidence="1">
    <location>
        <begin position="132"/>
        <end position="172"/>
    </location>
</feature>
<evidence type="ECO:0000256" key="1">
    <source>
        <dbReference type="SAM" id="MobiDB-lite"/>
    </source>
</evidence>
<feature type="region of interest" description="Disordered" evidence="1">
    <location>
        <begin position="231"/>
        <end position="250"/>
    </location>
</feature>
<name>A0A834TK45_9FABA</name>
<protein>
    <submittedName>
        <fullName evidence="2">Protein POLYCHOME-like</fullName>
    </submittedName>
</protein>
<reference evidence="2" key="1">
    <citation type="submission" date="2020-09" db="EMBL/GenBank/DDBJ databases">
        <title>Genome-Enabled Discovery of Anthraquinone Biosynthesis in Senna tora.</title>
        <authorList>
            <person name="Kang S.-H."/>
            <person name="Pandey R.P."/>
            <person name="Lee C.-M."/>
            <person name="Sim J.-S."/>
            <person name="Jeong J.-T."/>
            <person name="Choi B.-S."/>
            <person name="Jung M."/>
            <person name="Ginzburg D."/>
            <person name="Zhao K."/>
            <person name="Won S.Y."/>
            <person name="Oh T.-J."/>
            <person name="Yu Y."/>
            <person name="Kim N.-H."/>
            <person name="Lee O.R."/>
            <person name="Lee T.-H."/>
            <person name="Bashyal P."/>
            <person name="Kim T.-S."/>
            <person name="Lee W.-H."/>
            <person name="Kawkins C."/>
            <person name="Kim C.-K."/>
            <person name="Kim J.S."/>
            <person name="Ahn B.O."/>
            <person name="Rhee S.Y."/>
            <person name="Sohng J.K."/>
        </authorList>
    </citation>
    <scope>NUCLEOTIDE SEQUENCE</scope>
    <source>
        <tissue evidence="2">Leaf</tissue>
    </source>
</reference>
<dbReference type="AlphaFoldDB" id="A0A834TK45"/>
<evidence type="ECO:0000313" key="3">
    <source>
        <dbReference type="Proteomes" id="UP000634136"/>
    </source>
</evidence>
<comment type="caution">
    <text evidence="2">The sequence shown here is derived from an EMBL/GenBank/DDBJ whole genome shotgun (WGS) entry which is preliminary data.</text>
</comment>
<dbReference type="GO" id="GO:0005634">
    <property type="term" value="C:nucleus"/>
    <property type="evidence" value="ECO:0007669"/>
    <property type="project" value="InterPro"/>
</dbReference>
<dbReference type="PANTHER" id="PTHR35119">
    <property type="entry name" value="PROTEIN POLYCHOME"/>
    <property type="match status" value="1"/>
</dbReference>
<dbReference type="InterPro" id="IPR034590">
    <property type="entry name" value="POLYCHOME/GIG1"/>
</dbReference>
<feature type="compositionally biased region" description="Polar residues" evidence="1">
    <location>
        <begin position="135"/>
        <end position="158"/>
    </location>
</feature>
<feature type="region of interest" description="Disordered" evidence="1">
    <location>
        <begin position="85"/>
        <end position="104"/>
    </location>
</feature>
<accession>A0A834TK45</accession>